<dbReference type="Pfam" id="PF00069">
    <property type="entry name" value="Pkinase"/>
    <property type="match status" value="2"/>
</dbReference>
<dbReference type="Gene3D" id="1.10.510.10">
    <property type="entry name" value="Transferase(Phosphotransferase) domain 1"/>
    <property type="match status" value="1"/>
</dbReference>
<keyword evidence="15" id="KW-0648">Protein biosynthesis</keyword>
<dbReference type="InterPro" id="IPR016135">
    <property type="entry name" value="UBQ-conjugating_enzyme/RWD"/>
</dbReference>
<dbReference type="SUPFAM" id="SSF52954">
    <property type="entry name" value="Class II aaRS ABD-related"/>
    <property type="match status" value="1"/>
</dbReference>
<dbReference type="InterPro" id="IPR041715">
    <property type="entry name" value="HisRS-like_core"/>
</dbReference>
<dbReference type="SMART" id="SM00591">
    <property type="entry name" value="RWD"/>
    <property type="match status" value="1"/>
</dbReference>
<feature type="coiled-coil region" evidence="11">
    <location>
        <begin position="151"/>
        <end position="178"/>
    </location>
</feature>
<dbReference type="CDD" id="cd23823">
    <property type="entry name" value="RWD_GCN2"/>
    <property type="match status" value="1"/>
</dbReference>
<dbReference type="PANTHER" id="PTHR11042:SF136">
    <property type="entry name" value="EIF-2-ALPHA KINASE GCN2"/>
    <property type="match status" value="1"/>
</dbReference>
<dbReference type="CDD" id="cd14046">
    <property type="entry name" value="STKc_EIF2AK4_GCN2_rpt2"/>
    <property type="match status" value="1"/>
</dbReference>
<dbReference type="SMART" id="SM00220">
    <property type="entry name" value="S_TKc"/>
    <property type="match status" value="1"/>
</dbReference>
<keyword evidence="5 15" id="KW-0418">Kinase</keyword>
<dbReference type="Pfam" id="PF05773">
    <property type="entry name" value="RWD"/>
    <property type="match status" value="1"/>
</dbReference>
<dbReference type="SUPFAM" id="SSF56112">
    <property type="entry name" value="Protein kinase-like (PK-like)"/>
    <property type="match status" value="1"/>
</dbReference>
<evidence type="ECO:0000256" key="5">
    <source>
        <dbReference type="ARBA" id="ARBA00022777"/>
    </source>
</evidence>
<dbReference type="InterPro" id="IPR036621">
    <property type="entry name" value="Anticodon-bd_dom_sf"/>
</dbReference>
<comment type="catalytic activity">
    <reaction evidence="8">
        <text>L-threonyl-[protein] + ATP = O-phospho-L-threonyl-[protein] + ADP + H(+)</text>
        <dbReference type="Rhea" id="RHEA:46608"/>
        <dbReference type="Rhea" id="RHEA-COMP:11060"/>
        <dbReference type="Rhea" id="RHEA-COMP:11605"/>
        <dbReference type="ChEBI" id="CHEBI:15378"/>
        <dbReference type="ChEBI" id="CHEBI:30013"/>
        <dbReference type="ChEBI" id="CHEBI:30616"/>
        <dbReference type="ChEBI" id="CHEBI:61977"/>
        <dbReference type="ChEBI" id="CHEBI:456216"/>
        <dbReference type="EC" id="2.7.11.1"/>
    </reaction>
</comment>
<evidence type="ECO:0000256" key="9">
    <source>
        <dbReference type="ARBA" id="ARBA00048679"/>
    </source>
</evidence>
<keyword evidence="11" id="KW-0175">Coiled coil</keyword>
<evidence type="ECO:0000256" key="12">
    <source>
        <dbReference type="SAM" id="MobiDB-lite"/>
    </source>
</evidence>
<dbReference type="Gene3D" id="3.40.50.800">
    <property type="entry name" value="Anticodon-binding domain"/>
    <property type="match status" value="1"/>
</dbReference>
<evidence type="ECO:0000256" key="2">
    <source>
        <dbReference type="ARBA" id="ARBA00022527"/>
    </source>
</evidence>
<name>A0A023EZD4_TRIIF</name>
<evidence type="ECO:0000256" key="11">
    <source>
        <dbReference type="SAM" id="Coils"/>
    </source>
</evidence>
<dbReference type="EMBL" id="GBBI01004127">
    <property type="protein sequence ID" value="JAC14585.1"/>
    <property type="molecule type" value="mRNA"/>
</dbReference>
<keyword evidence="3" id="KW-0808">Transferase</keyword>
<comment type="similarity">
    <text evidence="7">Belongs to the protein kinase superfamily. Ser/Thr protein kinase family. GCN2 subfamily.</text>
</comment>
<dbReference type="InterPro" id="IPR050339">
    <property type="entry name" value="CC_SR_Kinase"/>
</dbReference>
<protein>
    <recommendedName>
        <fullName evidence="1">non-specific serine/threonine protein kinase</fullName>
        <ecNumber evidence="1">2.7.11.1</ecNumber>
    </recommendedName>
</protein>
<dbReference type="GO" id="GO:0004694">
    <property type="term" value="F:eukaryotic translation initiation factor 2alpha kinase activity"/>
    <property type="evidence" value="ECO:0007669"/>
    <property type="project" value="TreeGrafter"/>
</dbReference>
<dbReference type="PROSITE" id="PS50011">
    <property type="entry name" value="PROTEIN_KINASE_DOM"/>
    <property type="match status" value="1"/>
</dbReference>
<dbReference type="InterPro" id="IPR006575">
    <property type="entry name" value="RWD_dom"/>
</dbReference>
<dbReference type="InterPro" id="IPR017441">
    <property type="entry name" value="Protein_kinase_ATP_BS"/>
</dbReference>
<dbReference type="Gene3D" id="3.30.930.10">
    <property type="entry name" value="Bira Bifunctional Protein, Domain 2"/>
    <property type="match status" value="1"/>
</dbReference>
<dbReference type="FunFam" id="3.10.110.10:FF:000050">
    <property type="entry name" value="eIF-2-alpha kinase GCN2"/>
    <property type="match status" value="1"/>
</dbReference>
<feature type="non-terminal residue" evidence="15">
    <location>
        <position position="1229"/>
    </location>
</feature>
<keyword evidence="4 10" id="KW-0547">Nucleotide-binding</keyword>
<dbReference type="SUPFAM" id="SSF54495">
    <property type="entry name" value="UBC-like"/>
    <property type="match status" value="1"/>
</dbReference>
<dbReference type="GO" id="GO:0005524">
    <property type="term" value="F:ATP binding"/>
    <property type="evidence" value="ECO:0007669"/>
    <property type="project" value="UniProtKB-UniRule"/>
</dbReference>
<dbReference type="Gene3D" id="3.10.110.10">
    <property type="entry name" value="Ubiquitin Conjugating Enzyme"/>
    <property type="match status" value="1"/>
</dbReference>
<evidence type="ECO:0000256" key="6">
    <source>
        <dbReference type="ARBA" id="ARBA00022840"/>
    </source>
</evidence>
<sequence>DSCQDRQENEKAALMAIYGDQMKLLCDHDDTNLWTPLECVLRLWPSSSQGPHRMDGPSVDLHISCPHDYPHVLPVIELEHPKKLSNGDTESLRNDLVQLASLLKGEVMIFELAQHVENALCSYNKPQYESFYEEMIYRKQKLKESELLKRQEDEEKKLKDFKLKIQSEQQAVRKALRKKHSVTELTPLKNRPAQNVLPREQGDRKSYLHSEEAHGNVISNNSEEFVPWNIPNGNHSRFHNEFEHIKWLGKGAFGDVIKVRNKLDDGFYAIKRIELNPHRTQLNKKITREVKLLSRLNHENVVRYYNSWIEMAAIEDTNSTEESKSELNQKNRAKSPTEELLSLQNKRGWTLDKASECTSDDSSIDAWIAFRSGSKSPIEPSETVLPKSSINEISVVLQSPQKTSLHMYIQMELCEKSTLRIAIDEGLYAEVDRVWRLFREIVEGLCHIHQQGIIHRDLKPVNIFIGHDDHVKIGDFGLATTIIRQRHNAVSVTENTDTSGSTITPLSQLGRDISHTGQVGTAFYVAPELSHTNRKTQYNQKVDTYSLGIIFFEMCHPPLATAMERCKIMNEIRQPNPVFPSDFPHSPSSHQTHLIRWMLDHDVKSRPSSQEVLQCDIVPPPQLEEAEVKEMVRRTLSNPQSKDYKFLIASCFNQQMPPTLDATFNVSSWRSSWFMSLAESVSEIIRKIMRGHGAVSFLPPLLTPAKDPPESSVSLMTRLGSIVYATFDIRTPFVRFLKHNSSVCNMKRYAIDKIYRERPAGVHPKEAYECAFDIVTSNPGDLMPEFELIATTWEILCEFPTVLKKNTIIRLNHSNLVLAILNYGGLDRDKCEAIATGLFKTKHSELEARWDIESKLRSYGVAQNIVTSVINLISIEGTLREVASQLEPLTGISGVCPALQQLDSLISYCQTLEITCPMIVSLRLIQNSHNYSGIMFQVSYDQLSKQKQIEHVLISGGRYDKMLSDLNAIILPEEVKIERYVAGFILSIDKLVTSFNDSEKPSSAEVLLCSMGPIRMTPDRLHLIRDLWKSGLKTVYLNSVKTMEEIQKYCQEMGILFVVILKETEPGFARVRSLTTDRFSDKKIPYSELMEYIRRTKNKSTNELGTISSVVKVRDSPLITFILAEKLNPGVKRRYENQIMNVISPALQRLSSSIKIEVLVIAIENEAFLFLSLCLDMNAGELDINNFVKRYPRHKKYVQKISNHYEESKKSPKPPVFILYSLQENIYKV</sequence>
<keyword evidence="6 10" id="KW-0067">ATP-binding</keyword>
<dbReference type="InterPro" id="IPR011009">
    <property type="entry name" value="Kinase-like_dom_sf"/>
</dbReference>
<evidence type="ECO:0000259" key="14">
    <source>
        <dbReference type="PROSITE" id="PS50908"/>
    </source>
</evidence>
<dbReference type="GO" id="GO:1990625">
    <property type="term" value="P:negative regulation of cytoplasmic translational initiation in response to stress"/>
    <property type="evidence" value="ECO:0007669"/>
    <property type="project" value="TreeGrafter"/>
</dbReference>
<dbReference type="Gene3D" id="3.30.200.20">
    <property type="entry name" value="Phosphorylase Kinase, domain 1"/>
    <property type="match status" value="1"/>
</dbReference>
<evidence type="ECO:0000256" key="10">
    <source>
        <dbReference type="PROSITE-ProRule" id="PRU10141"/>
    </source>
</evidence>
<feature type="region of interest" description="Disordered" evidence="12">
    <location>
        <begin position="319"/>
        <end position="338"/>
    </location>
</feature>
<feature type="non-terminal residue" evidence="15">
    <location>
        <position position="1"/>
    </location>
</feature>
<comment type="catalytic activity">
    <reaction evidence="9">
        <text>L-seryl-[protein] + ATP = O-phospho-L-seryl-[protein] + ADP + H(+)</text>
        <dbReference type="Rhea" id="RHEA:17989"/>
        <dbReference type="Rhea" id="RHEA-COMP:9863"/>
        <dbReference type="Rhea" id="RHEA-COMP:11604"/>
        <dbReference type="ChEBI" id="CHEBI:15378"/>
        <dbReference type="ChEBI" id="CHEBI:29999"/>
        <dbReference type="ChEBI" id="CHEBI:30616"/>
        <dbReference type="ChEBI" id="CHEBI:83421"/>
        <dbReference type="ChEBI" id="CHEBI:456216"/>
        <dbReference type="EC" id="2.7.11.1"/>
    </reaction>
</comment>
<evidence type="ECO:0000259" key="13">
    <source>
        <dbReference type="PROSITE" id="PS50011"/>
    </source>
</evidence>
<dbReference type="InterPro" id="IPR000719">
    <property type="entry name" value="Prot_kinase_dom"/>
</dbReference>
<dbReference type="GO" id="GO:0005634">
    <property type="term" value="C:nucleus"/>
    <property type="evidence" value="ECO:0007669"/>
    <property type="project" value="TreeGrafter"/>
</dbReference>
<dbReference type="GO" id="GO:0009893">
    <property type="term" value="P:positive regulation of metabolic process"/>
    <property type="evidence" value="ECO:0007669"/>
    <property type="project" value="UniProtKB-ARBA"/>
</dbReference>
<dbReference type="PROSITE" id="PS00107">
    <property type="entry name" value="PROTEIN_KINASE_ATP"/>
    <property type="match status" value="1"/>
</dbReference>
<dbReference type="PROSITE" id="PS50908">
    <property type="entry name" value="RWD"/>
    <property type="match status" value="1"/>
</dbReference>
<keyword evidence="15" id="KW-0396">Initiation factor</keyword>
<accession>A0A023EZD4</accession>
<feature type="domain" description="RWD" evidence="14">
    <location>
        <begin position="9"/>
        <end position="123"/>
    </location>
</feature>
<feature type="domain" description="Protein kinase" evidence="13">
    <location>
        <begin position="242"/>
        <end position="623"/>
    </location>
</feature>
<keyword evidence="2" id="KW-0723">Serine/threonine-protein kinase</keyword>
<evidence type="ECO:0000256" key="4">
    <source>
        <dbReference type="ARBA" id="ARBA00022741"/>
    </source>
</evidence>
<dbReference type="Pfam" id="PF13393">
    <property type="entry name" value="tRNA-synt_His"/>
    <property type="match status" value="1"/>
</dbReference>
<dbReference type="GO" id="GO:0005829">
    <property type="term" value="C:cytosol"/>
    <property type="evidence" value="ECO:0007669"/>
    <property type="project" value="TreeGrafter"/>
</dbReference>
<feature type="binding site" evidence="10">
    <location>
        <position position="271"/>
    </location>
    <ligand>
        <name>ATP</name>
        <dbReference type="ChEBI" id="CHEBI:30616"/>
    </ligand>
</feature>
<dbReference type="InterPro" id="IPR045864">
    <property type="entry name" value="aa-tRNA-synth_II/BPL/LPL"/>
</dbReference>
<evidence type="ECO:0000256" key="1">
    <source>
        <dbReference type="ARBA" id="ARBA00012513"/>
    </source>
</evidence>
<proteinExistence type="evidence at transcript level"/>
<dbReference type="PROSITE" id="PS00108">
    <property type="entry name" value="PROTEIN_KINASE_ST"/>
    <property type="match status" value="1"/>
</dbReference>
<dbReference type="PANTHER" id="PTHR11042">
    <property type="entry name" value="EUKARYOTIC TRANSLATION INITIATION FACTOR 2-ALPHA KINASE EIF2-ALPHA KINASE -RELATED"/>
    <property type="match status" value="1"/>
</dbReference>
<evidence type="ECO:0000256" key="3">
    <source>
        <dbReference type="ARBA" id="ARBA00022679"/>
    </source>
</evidence>
<dbReference type="GO" id="GO:0003743">
    <property type="term" value="F:translation initiation factor activity"/>
    <property type="evidence" value="ECO:0007669"/>
    <property type="project" value="UniProtKB-KW"/>
</dbReference>
<organism evidence="15">
    <name type="scientific">Triatoma infestans</name>
    <name type="common">Assassin bug</name>
    <dbReference type="NCBI Taxonomy" id="30076"/>
    <lineage>
        <taxon>Eukaryota</taxon>
        <taxon>Metazoa</taxon>
        <taxon>Ecdysozoa</taxon>
        <taxon>Arthropoda</taxon>
        <taxon>Hexapoda</taxon>
        <taxon>Insecta</taxon>
        <taxon>Pterygota</taxon>
        <taxon>Neoptera</taxon>
        <taxon>Paraneoptera</taxon>
        <taxon>Hemiptera</taxon>
        <taxon>Heteroptera</taxon>
        <taxon>Panheteroptera</taxon>
        <taxon>Cimicomorpha</taxon>
        <taxon>Reduviidae</taxon>
        <taxon>Triatominae</taxon>
        <taxon>Triatoma</taxon>
    </lineage>
</organism>
<dbReference type="AlphaFoldDB" id="A0A023EZD4"/>
<dbReference type="InterPro" id="IPR008271">
    <property type="entry name" value="Ser/Thr_kinase_AS"/>
</dbReference>
<dbReference type="SUPFAM" id="SSF55681">
    <property type="entry name" value="Class II aaRS and biotin synthetases"/>
    <property type="match status" value="1"/>
</dbReference>
<evidence type="ECO:0000313" key="15">
    <source>
        <dbReference type="EMBL" id="JAC14585.1"/>
    </source>
</evidence>
<evidence type="ECO:0000256" key="8">
    <source>
        <dbReference type="ARBA" id="ARBA00047899"/>
    </source>
</evidence>
<evidence type="ECO:0000256" key="7">
    <source>
        <dbReference type="ARBA" id="ARBA00037982"/>
    </source>
</evidence>
<dbReference type="EC" id="2.7.11.1" evidence="1"/>
<reference evidence="15" key="1">
    <citation type="journal article" date="2014" name="PLoS Negl. Trop. Dis.">
        <title>An updated insight into the Sialotranscriptome of Triatoma infestans: developmental stage and geographic variations.</title>
        <authorList>
            <person name="Schwarz A."/>
            <person name="Medrano-Mercado N."/>
            <person name="Schaub G.A."/>
            <person name="Struchiner C.J."/>
            <person name="Bargues M.D."/>
            <person name="Levy M.Z."/>
            <person name="Ribeiro J.M."/>
        </authorList>
    </citation>
    <scope>NUCLEOTIDE SEQUENCE</scope>
    <source>
        <strain evidence="15">Chile</strain>
        <tissue evidence="15">Salivary glands</tissue>
    </source>
</reference>